<dbReference type="KEGG" id="bqy:MUS_0410"/>
<gene>
    <name evidence="1" type="ORF">MUS_0410</name>
</gene>
<protein>
    <submittedName>
        <fullName evidence="1">Uncharacterized protein</fullName>
    </submittedName>
</protein>
<evidence type="ECO:0000313" key="2">
    <source>
        <dbReference type="Proteomes" id="UP000002878"/>
    </source>
</evidence>
<dbReference type="AlphaFoldDB" id="I2C1G3"/>
<proteinExistence type="predicted"/>
<dbReference type="EMBL" id="CP003332">
    <property type="protein sequence ID" value="AFJ60487.1"/>
    <property type="molecule type" value="Genomic_DNA"/>
</dbReference>
<dbReference type="HOGENOM" id="CLU_218590_0_0_9"/>
<dbReference type="Proteomes" id="UP000002878">
    <property type="component" value="Chromosome"/>
</dbReference>
<name>I2C1G3_BACAY</name>
<accession>I2C1G3</accession>
<sequence>MSTSAVFWINMNETVQNVFGEKCFTWNARKKPGWQPGFYFLL</sequence>
<reference evidence="1 2" key="1">
    <citation type="journal article" date="2012" name="J. Biotechnol.">
        <title>Genome sequence of the plant growth promoting strain Bacillus amyloliquefaciens subsp. plantarum B9601-Y2 and expression of mersacidin and other secondary metabolites.</title>
        <authorList>
            <person name="He P."/>
            <person name="Hao K."/>
            <person name="Blom J."/>
            <person name="Ruckert C."/>
            <person name="Vater J."/>
            <person name="Mao Z."/>
            <person name="Wu Y."/>
            <person name="Hou M."/>
            <person name="He P."/>
            <person name="He Y."/>
            <person name="Borriss R."/>
        </authorList>
    </citation>
    <scope>NUCLEOTIDE SEQUENCE [LARGE SCALE GENOMIC DNA]</scope>
    <source>
        <strain evidence="1">Y2</strain>
    </source>
</reference>
<organism evidence="1 2">
    <name type="scientific">Bacillus amyloliquefaciens (strain Y2)</name>
    <name type="common">Bacillus amyloliquefaciens subsp. plantarum (strain B9601-Y2)</name>
    <dbReference type="NCBI Taxonomy" id="1155777"/>
    <lineage>
        <taxon>Bacteria</taxon>
        <taxon>Bacillati</taxon>
        <taxon>Bacillota</taxon>
        <taxon>Bacilli</taxon>
        <taxon>Bacillales</taxon>
        <taxon>Bacillaceae</taxon>
        <taxon>Bacillus</taxon>
        <taxon>Bacillus amyloliquefaciens group</taxon>
    </lineage>
</organism>
<evidence type="ECO:0000313" key="1">
    <source>
        <dbReference type="EMBL" id="AFJ60487.1"/>
    </source>
</evidence>